<evidence type="ECO:0000256" key="2">
    <source>
        <dbReference type="SAM" id="Phobius"/>
    </source>
</evidence>
<evidence type="ECO:0000313" key="4">
    <source>
        <dbReference type="EMBL" id="CAA7389673.1"/>
    </source>
</evidence>
<name>A0A7I8K1H1_SPIIN</name>
<accession>A0A7I8K1H1</accession>
<sequence length="254" mass="28391">MSHETMPVITTHSLHPGHKLKLETRKALFMCDGCKELGISSCWTCAESCNFHLHPHCFDPKISLQHKLFPKCSFKWVESGLEDKGKPREQSCDACNLGAKGYFYHCNDCGKDLHPSCANLPQFLSDGELKLELKNKMPTECEKCGWKNQDIYWRYVSTCKTVALHISCMKDLLLKNWMKKEGSSQGSAVEDGGNESVRRTPELGIVIGEKEKKKPAKMEKMKKMFQLVVPIILSVAVGDPVSLTASLIASLLSG</sequence>
<dbReference type="OrthoDB" id="609232at2759"/>
<dbReference type="EMBL" id="LR746264">
    <property type="protein sequence ID" value="CAA7389673.1"/>
    <property type="molecule type" value="Genomic_DNA"/>
</dbReference>
<evidence type="ECO:0000256" key="1">
    <source>
        <dbReference type="ARBA" id="ARBA00022737"/>
    </source>
</evidence>
<dbReference type="Pfam" id="PF03107">
    <property type="entry name" value="C1_2"/>
    <property type="match status" value="1"/>
</dbReference>
<proteinExistence type="predicted"/>
<gene>
    <name evidence="4" type="ORF">SI8410_01001672</name>
</gene>
<dbReference type="PANTHER" id="PTHR46477:SF15">
    <property type="entry name" value="CYSTEINE_HISTIDINE-RICH C1 DOMAIN PROTEIN"/>
    <property type="match status" value="1"/>
</dbReference>
<feature type="domain" description="DC1" evidence="3">
    <location>
        <begin position="14"/>
        <end position="57"/>
    </location>
</feature>
<dbReference type="Proteomes" id="UP000663760">
    <property type="component" value="Chromosome 1"/>
</dbReference>
<feature type="transmembrane region" description="Helical" evidence="2">
    <location>
        <begin position="227"/>
        <end position="252"/>
    </location>
</feature>
<evidence type="ECO:0000259" key="3">
    <source>
        <dbReference type="Pfam" id="PF03107"/>
    </source>
</evidence>
<keyword evidence="5" id="KW-1185">Reference proteome</keyword>
<keyword evidence="2" id="KW-1133">Transmembrane helix</keyword>
<dbReference type="AlphaFoldDB" id="A0A7I8K1H1"/>
<dbReference type="InterPro" id="IPR004146">
    <property type="entry name" value="DC1"/>
</dbReference>
<protein>
    <recommendedName>
        <fullName evidence="3">DC1 domain-containing protein</fullName>
    </recommendedName>
</protein>
<reference evidence="4" key="1">
    <citation type="submission" date="2020-02" db="EMBL/GenBank/DDBJ databases">
        <authorList>
            <person name="Scholz U."/>
            <person name="Mascher M."/>
            <person name="Fiebig A."/>
        </authorList>
    </citation>
    <scope>NUCLEOTIDE SEQUENCE</scope>
</reference>
<keyword evidence="2" id="KW-0812">Transmembrane</keyword>
<dbReference type="SUPFAM" id="SSF57889">
    <property type="entry name" value="Cysteine-rich domain"/>
    <property type="match status" value="2"/>
</dbReference>
<keyword evidence="1" id="KW-0677">Repeat</keyword>
<evidence type="ECO:0000313" key="5">
    <source>
        <dbReference type="Proteomes" id="UP000663760"/>
    </source>
</evidence>
<dbReference type="InterPro" id="IPR046349">
    <property type="entry name" value="C1-like_sf"/>
</dbReference>
<keyword evidence="2" id="KW-0472">Membrane</keyword>
<dbReference type="PANTHER" id="PTHR46477">
    <property type="entry name" value="CYSTEINE/HISTIDINE-RICH C1 DOMAIN FAMILY PROTEIN"/>
    <property type="match status" value="1"/>
</dbReference>
<organism evidence="4 5">
    <name type="scientific">Spirodela intermedia</name>
    <name type="common">Intermediate duckweed</name>
    <dbReference type="NCBI Taxonomy" id="51605"/>
    <lineage>
        <taxon>Eukaryota</taxon>
        <taxon>Viridiplantae</taxon>
        <taxon>Streptophyta</taxon>
        <taxon>Embryophyta</taxon>
        <taxon>Tracheophyta</taxon>
        <taxon>Spermatophyta</taxon>
        <taxon>Magnoliopsida</taxon>
        <taxon>Liliopsida</taxon>
        <taxon>Araceae</taxon>
        <taxon>Lemnoideae</taxon>
        <taxon>Spirodela</taxon>
    </lineage>
</organism>